<sequence length="156" mass="19298">MNKIQKNAQETELKVFLDDRKSSWIQHFYFKSSNYVLRIEDKNFKIYKIIDLDKNTLDDEFFNLYYDEIKQIEMYFTKEEKIEITGIKRNIFFINLKIEKNKQEIYNFKIEGMENSKKLFNLLKDKKINIQNEDRLNELLINKTYDDLYYYLNHKL</sequence>
<dbReference type="EMBL" id="AGYT01000008">
    <property type="protein sequence ID" value="ENZ02100.1"/>
    <property type="molecule type" value="Genomic_DNA"/>
</dbReference>
<comment type="caution">
    <text evidence="1">The sequence shown here is derived from an EMBL/GenBank/DDBJ whole genome shotgun (WGS) entry which is preliminary data.</text>
</comment>
<dbReference type="RefSeq" id="WP_002597836.1">
    <property type="nucleotide sequence ID" value="NZ_KB850956.1"/>
</dbReference>
<dbReference type="HOGENOM" id="CLU_1683508_0_0_9"/>
<evidence type="ECO:0000313" key="1">
    <source>
        <dbReference type="EMBL" id="ENZ02100.1"/>
    </source>
</evidence>
<name>N9WGV8_9CLOT</name>
<accession>N9WGV8</accession>
<dbReference type="AlphaFoldDB" id="N9WGV8"/>
<proteinExistence type="predicted"/>
<dbReference type="Proteomes" id="UP000013097">
    <property type="component" value="Unassembled WGS sequence"/>
</dbReference>
<organism evidence="1 2">
    <name type="scientific">Clostridium thermobutyricum</name>
    <dbReference type="NCBI Taxonomy" id="29372"/>
    <lineage>
        <taxon>Bacteria</taxon>
        <taxon>Bacillati</taxon>
        <taxon>Bacillota</taxon>
        <taxon>Clostridia</taxon>
        <taxon>Eubacteriales</taxon>
        <taxon>Clostridiaceae</taxon>
        <taxon>Clostridium</taxon>
    </lineage>
</organism>
<dbReference type="PATRIC" id="fig|999411.4.peg.1310"/>
<keyword evidence="2" id="KW-1185">Reference proteome</keyword>
<protein>
    <submittedName>
        <fullName evidence="1">Uncharacterized protein</fullName>
    </submittedName>
</protein>
<gene>
    <name evidence="1" type="ORF">HMPREF1092_01335</name>
</gene>
<evidence type="ECO:0000313" key="2">
    <source>
        <dbReference type="Proteomes" id="UP000013097"/>
    </source>
</evidence>
<reference evidence="1 2" key="1">
    <citation type="submission" date="2013-01" db="EMBL/GenBank/DDBJ databases">
        <title>The Genome Sequence of Clostridium colicanis 209318.</title>
        <authorList>
            <consortium name="The Broad Institute Genome Sequencing Platform"/>
            <person name="Earl A."/>
            <person name="Ward D."/>
            <person name="Feldgarden M."/>
            <person name="Gevers D."/>
            <person name="Courvalin P."/>
            <person name="Lambert T."/>
            <person name="Walker B."/>
            <person name="Young S.K."/>
            <person name="Zeng Q."/>
            <person name="Gargeya S."/>
            <person name="Fitzgerald M."/>
            <person name="Haas B."/>
            <person name="Abouelleil A."/>
            <person name="Alvarado L."/>
            <person name="Arachchi H.M."/>
            <person name="Berlin A.M."/>
            <person name="Chapman S.B."/>
            <person name="Dewar J."/>
            <person name="Goldberg J."/>
            <person name="Griggs A."/>
            <person name="Gujja S."/>
            <person name="Hansen M."/>
            <person name="Howarth C."/>
            <person name="Imamovic A."/>
            <person name="Larimer J."/>
            <person name="McCowan C."/>
            <person name="Murphy C."/>
            <person name="Neiman D."/>
            <person name="Pearson M."/>
            <person name="Priest M."/>
            <person name="Roberts A."/>
            <person name="Saif S."/>
            <person name="Shea T."/>
            <person name="Sisk P."/>
            <person name="Sykes S."/>
            <person name="Wortman J."/>
            <person name="Nusbaum C."/>
            <person name="Birren B."/>
        </authorList>
    </citation>
    <scope>NUCLEOTIDE SEQUENCE [LARGE SCALE GENOMIC DNA]</scope>
    <source>
        <strain evidence="1 2">209318</strain>
    </source>
</reference>